<sequence length="123" mass="14273">MKQITSIILRFGLGDYWMIVLARWQPKRPQHFPSVLGVPLELRTVPTFESFGDATGKTVAEKVDHRRVQVTVDAFQELCFETIVDFKSREFYDGEEALVSLRYEKLFGYRSTCSGHKAKKCFF</sequence>
<reference evidence="1 2" key="1">
    <citation type="submission" date="2022-03" db="EMBL/GenBank/DDBJ databases">
        <authorList>
            <person name="Macdonald S."/>
            <person name="Ahmed S."/>
            <person name="Newling K."/>
        </authorList>
    </citation>
    <scope>NUCLEOTIDE SEQUENCE [LARGE SCALE GENOMIC DNA]</scope>
</reference>
<comment type="caution">
    <text evidence="1">The sequence shown here is derived from an EMBL/GenBank/DDBJ whole genome shotgun (WGS) entry which is preliminary data.</text>
</comment>
<dbReference type="Proteomes" id="UP001642260">
    <property type="component" value="Unassembled WGS sequence"/>
</dbReference>
<evidence type="ECO:0000313" key="2">
    <source>
        <dbReference type="Proteomes" id="UP001642260"/>
    </source>
</evidence>
<gene>
    <name evidence="1" type="ORF">ERUC_LOCUS24267</name>
</gene>
<dbReference type="AlphaFoldDB" id="A0ABC8KNC6"/>
<dbReference type="EMBL" id="CAKOAT010248487">
    <property type="protein sequence ID" value="CAH8358511.1"/>
    <property type="molecule type" value="Genomic_DNA"/>
</dbReference>
<organism evidence="1 2">
    <name type="scientific">Eruca vesicaria subsp. sativa</name>
    <name type="common">Garden rocket</name>
    <name type="synonym">Eruca sativa</name>
    <dbReference type="NCBI Taxonomy" id="29727"/>
    <lineage>
        <taxon>Eukaryota</taxon>
        <taxon>Viridiplantae</taxon>
        <taxon>Streptophyta</taxon>
        <taxon>Embryophyta</taxon>
        <taxon>Tracheophyta</taxon>
        <taxon>Spermatophyta</taxon>
        <taxon>Magnoliopsida</taxon>
        <taxon>eudicotyledons</taxon>
        <taxon>Gunneridae</taxon>
        <taxon>Pentapetalae</taxon>
        <taxon>rosids</taxon>
        <taxon>malvids</taxon>
        <taxon>Brassicales</taxon>
        <taxon>Brassicaceae</taxon>
        <taxon>Brassiceae</taxon>
        <taxon>Eruca</taxon>
    </lineage>
</organism>
<keyword evidence="2" id="KW-1185">Reference proteome</keyword>
<accession>A0ABC8KNC6</accession>
<evidence type="ECO:0000313" key="1">
    <source>
        <dbReference type="EMBL" id="CAH8358511.1"/>
    </source>
</evidence>
<name>A0ABC8KNC6_ERUVS</name>
<protein>
    <submittedName>
        <fullName evidence="1">Uncharacterized protein</fullName>
    </submittedName>
</protein>
<proteinExistence type="predicted"/>